<name>A0A0G9MT89_9SPHN</name>
<dbReference type="OrthoDB" id="7629232at2"/>
<feature type="chain" id="PRO_5010421006" evidence="2">
    <location>
        <begin position="21"/>
        <end position="187"/>
    </location>
</feature>
<accession>A0A0G9MT89</accession>
<organism evidence="3 4">
    <name type="scientific">Aurantiacibacter gangjinensis</name>
    <dbReference type="NCBI Taxonomy" id="502682"/>
    <lineage>
        <taxon>Bacteria</taxon>
        <taxon>Pseudomonadati</taxon>
        <taxon>Pseudomonadota</taxon>
        <taxon>Alphaproteobacteria</taxon>
        <taxon>Sphingomonadales</taxon>
        <taxon>Erythrobacteraceae</taxon>
        <taxon>Aurantiacibacter</taxon>
    </lineage>
</organism>
<dbReference type="Proteomes" id="UP000053070">
    <property type="component" value="Unassembled WGS sequence"/>
</dbReference>
<evidence type="ECO:0000256" key="2">
    <source>
        <dbReference type="SAM" id="SignalP"/>
    </source>
</evidence>
<dbReference type="AlphaFoldDB" id="A0A0G9MT89"/>
<evidence type="ECO:0000313" key="4">
    <source>
        <dbReference type="Proteomes" id="UP000053070"/>
    </source>
</evidence>
<proteinExistence type="predicted"/>
<protein>
    <submittedName>
        <fullName evidence="3">Uncharacterized protein</fullName>
    </submittedName>
</protein>
<sequence>MTRIASVSLLLGAAALSACVPPAPEPTPVPSPTPTPVAAPEPQAAPPQVVTPTYDNWMDAPATPGDWSYVSEPGETLAVFGTSRTPEGVSLIIACRRDTGRVSIARSFAPEGQVEMLIRTETQDRTLTASPFSGVTQLAVAELVATDSLLDAMAFSRGRFAVDVAGAEPIFAPAYPEVTRVIEDCRR</sequence>
<dbReference type="PROSITE" id="PS51257">
    <property type="entry name" value="PROKAR_LIPOPROTEIN"/>
    <property type="match status" value="1"/>
</dbReference>
<feature type="signal peptide" evidence="2">
    <location>
        <begin position="1"/>
        <end position="20"/>
    </location>
</feature>
<comment type="caution">
    <text evidence="3">The sequence shown here is derived from an EMBL/GenBank/DDBJ whole genome shotgun (WGS) entry which is preliminary data.</text>
</comment>
<dbReference type="PATRIC" id="fig|502682.8.peg.35"/>
<dbReference type="RefSeq" id="WP_047005379.1">
    <property type="nucleotide sequence ID" value="NZ_CP018097.1"/>
</dbReference>
<evidence type="ECO:0000256" key="1">
    <source>
        <dbReference type="SAM" id="MobiDB-lite"/>
    </source>
</evidence>
<dbReference type="EMBL" id="LBHC01000001">
    <property type="protein sequence ID" value="KLE32528.1"/>
    <property type="molecule type" value="Genomic_DNA"/>
</dbReference>
<reference evidence="3 4" key="1">
    <citation type="submission" date="2015-04" db="EMBL/GenBank/DDBJ databases">
        <title>The draft genome sequence of Erythrobacr gangjinensis K7-2.</title>
        <authorList>
            <person name="Zhuang L."/>
            <person name="Liu Y."/>
            <person name="Shao Z."/>
        </authorList>
    </citation>
    <scope>NUCLEOTIDE SEQUENCE [LARGE SCALE GENOMIC DNA]</scope>
    <source>
        <strain evidence="3 4">K7-2</strain>
    </source>
</reference>
<feature type="region of interest" description="Disordered" evidence="1">
    <location>
        <begin position="25"/>
        <end position="47"/>
    </location>
</feature>
<keyword evidence="2" id="KW-0732">Signal</keyword>
<dbReference type="STRING" id="502682.BMF35_a1458"/>
<keyword evidence="4" id="KW-1185">Reference proteome</keyword>
<feature type="compositionally biased region" description="Pro residues" evidence="1">
    <location>
        <begin position="25"/>
        <end position="45"/>
    </location>
</feature>
<gene>
    <name evidence="3" type="ORF">AAW01_00175</name>
</gene>
<dbReference type="KEGG" id="egn:BMF35_a1458"/>
<evidence type="ECO:0000313" key="3">
    <source>
        <dbReference type="EMBL" id="KLE32528.1"/>
    </source>
</evidence>